<reference evidence="2" key="2">
    <citation type="submission" date="2015-06" db="UniProtKB">
        <authorList>
            <consortium name="EnsemblPlants"/>
        </authorList>
    </citation>
    <scope>IDENTIFICATION</scope>
    <source>
        <strain evidence="2">DM1-3 516 R44</strain>
    </source>
</reference>
<dbReference type="AlphaFoldDB" id="M1DD57"/>
<feature type="compositionally biased region" description="Basic and acidic residues" evidence="1">
    <location>
        <begin position="96"/>
        <end position="116"/>
    </location>
</feature>
<dbReference type="HOGENOM" id="CLU_944614_0_0_1"/>
<organism evidence="2 3">
    <name type="scientific">Solanum tuberosum</name>
    <name type="common">Potato</name>
    <dbReference type="NCBI Taxonomy" id="4113"/>
    <lineage>
        <taxon>Eukaryota</taxon>
        <taxon>Viridiplantae</taxon>
        <taxon>Streptophyta</taxon>
        <taxon>Embryophyta</taxon>
        <taxon>Tracheophyta</taxon>
        <taxon>Spermatophyta</taxon>
        <taxon>Magnoliopsida</taxon>
        <taxon>eudicotyledons</taxon>
        <taxon>Gunneridae</taxon>
        <taxon>Pentapetalae</taxon>
        <taxon>asterids</taxon>
        <taxon>lamiids</taxon>
        <taxon>Solanales</taxon>
        <taxon>Solanaceae</taxon>
        <taxon>Solanoideae</taxon>
        <taxon>Solaneae</taxon>
        <taxon>Solanum</taxon>
    </lineage>
</organism>
<evidence type="ECO:0000256" key="1">
    <source>
        <dbReference type="SAM" id="MobiDB-lite"/>
    </source>
</evidence>
<sequence>MLNGSGVTFRHPNLDQVPCSGAYMESGATSGTLTWIGYHVPIVNNRFNGVRPATPVNAPAEESTARGRGRGRGRGRARGVGRERVAPTRDGAPVEDAPKNENPHVHPKEIDENVEVEYTRDEADKRRATLVDISSEVDVGSIPAEATFPTLASGPSGHAPQDGTLCPFCRCAGISVEAEVPWMIERAILSALTPLRTSINSLTARVEICEIGQGVTTEVTALKTEVFESRNDVDHLKSTYFTSLFESAEVPDVPGADVPTSSDMPLATTGDETMEDVAAADSEAEIYEEQQTCLI</sequence>
<proteinExistence type="predicted"/>
<dbReference type="Gramene" id="PGSC0003DMT400087097">
    <property type="protein sequence ID" value="PGSC0003DMT400087097"/>
    <property type="gene ID" value="PGSC0003DMG400036668"/>
</dbReference>
<reference evidence="3" key="1">
    <citation type="journal article" date="2011" name="Nature">
        <title>Genome sequence and analysis of the tuber crop potato.</title>
        <authorList>
            <consortium name="The Potato Genome Sequencing Consortium"/>
        </authorList>
    </citation>
    <scope>NUCLEOTIDE SEQUENCE [LARGE SCALE GENOMIC DNA]</scope>
    <source>
        <strain evidence="3">cv. DM1-3 516 R44</strain>
    </source>
</reference>
<dbReference type="PaxDb" id="4113-PGSC0003DMT400087097"/>
<evidence type="ECO:0000313" key="3">
    <source>
        <dbReference type="Proteomes" id="UP000011115"/>
    </source>
</evidence>
<dbReference type="Proteomes" id="UP000011115">
    <property type="component" value="Unassembled WGS sequence"/>
</dbReference>
<accession>M1DD57</accession>
<keyword evidence="3" id="KW-1185">Reference proteome</keyword>
<dbReference type="InParanoid" id="M1DD57"/>
<protein>
    <submittedName>
        <fullName evidence="2">'chromo' domain containing protein</fullName>
    </submittedName>
</protein>
<feature type="compositionally biased region" description="Basic residues" evidence="1">
    <location>
        <begin position="67"/>
        <end position="79"/>
    </location>
</feature>
<name>M1DD57_SOLTU</name>
<evidence type="ECO:0000313" key="2">
    <source>
        <dbReference type="EnsemblPlants" id="PGSC0003DMT400087097"/>
    </source>
</evidence>
<dbReference type="EnsemblPlants" id="PGSC0003DMT400087097">
    <property type="protein sequence ID" value="PGSC0003DMT400087097"/>
    <property type="gene ID" value="PGSC0003DMG400036668"/>
</dbReference>
<feature type="region of interest" description="Disordered" evidence="1">
    <location>
        <begin position="50"/>
        <end position="116"/>
    </location>
</feature>